<dbReference type="Proteomes" id="UP000811609">
    <property type="component" value="Chromosome 2"/>
</dbReference>
<reference evidence="1" key="1">
    <citation type="submission" date="2020-12" db="EMBL/GenBank/DDBJ databases">
        <title>WGS assembly of Carya illinoinensis cv. Pawnee.</title>
        <authorList>
            <person name="Platts A."/>
            <person name="Shu S."/>
            <person name="Wright S."/>
            <person name="Barry K."/>
            <person name="Edger P."/>
            <person name="Pires J.C."/>
            <person name="Schmutz J."/>
        </authorList>
    </citation>
    <scope>NUCLEOTIDE SEQUENCE</scope>
    <source>
        <tissue evidence="1">Leaf</tissue>
    </source>
</reference>
<evidence type="ECO:0000313" key="2">
    <source>
        <dbReference type="Proteomes" id="UP000811609"/>
    </source>
</evidence>
<gene>
    <name evidence="1" type="ORF">CIPAW_02G050000</name>
</gene>
<dbReference type="EMBL" id="CM031810">
    <property type="protein sequence ID" value="KAG6663827.1"/>
    <property type="molecule type" value="Genomic_DNA"/>
</dbReference>
<comment type="caution">
    <text evidence="1">The sequence shown here is derived from an EMBL/GenBank/DDBJ whole genome shotgun (WGS) entry which is preliminary data.</text>
</comment>
<evidence type="ECO:0000313" key="1">
    <source>
        <dbReference type="EMBL" id="KAG6663827.1"/>
    </source>
</evidence>
<organism evidence="1 2">
    <name type="scientific">Carya illinoinensis</name>
    <name type="common">Pecan</name>
    <dbReference type="NCBI Taxonomy" id="32201"/>
    <lineage>
        <taxon>Eukaryota</taxon>
        <taxon>Viridiplantae</taxon>
        <taxon>Streptophyta</taxon>
        <taxon>Embryophyta</taxon>
        <taxon>Tracheophyta</taxon>
        <taxon>Spermatophyta</taxon>
        <taxon>Magnoliopsida</taxon>
        <taxon>eudicotyledons</taxon>
        <taxon>Gunneridae</taxon>
        <taxon>Pentapetalae</taxon>
        <taxon>rosids</taxon>
        <taxon>fabids</taxon>
        <taxon>Fagales</taxon>
        <taxon>Juglandaceae</taxon>
        <taxon>Carya</taxon>
    </lineage>
</organism>
<keyword evidence="2" id="KW-1185">Reference proteome</keyword>
<protein>
    <submittedName>
        <fullName evidence="1">Uncharacterized protein</fullName>
    </submittedName>
</protein>
<accession>A0A8T1RAA3</accession>
<proteinExistence type="predicted"/>
<dbReference type="AlphaFoldDB" id="A0A8T1RAA3"/>
<sequence length="134" mass="14971">MQRFISCSCPNSSVFFLSRKTLPVQSFLAAPILSHLSEVCPNERKNIYIPPGSSFTPCEVCLPSSSIKQKINPLSHLPLLGHKSPPRSSHCFSCQAFNPFSVQVRHSSKVFFLCRKCYVFPLCLAAPTHLYVLV</sequence>
<name>A0A8T1RAA3_CARIL</name>